<keyword evidence="5" id="KW-1185">Reference proteome</keyword>
<keyword evidence="2" id="KW-0560">Oxidoreductase</keyword>
<dbReference type="Gene3D" id="3.10.450.60">
    <property type="match status" value="1"/>
</dbReference>
<dbReference type="SUPFAM" id="SSF48484">
    <property type="entry name" value="Lipoxigenase"/>
    <property type="match status" value="1"/>
</dbReference>
<evidence type="ECO:0000313" key="5">
    <source>
        <dbReference type="Proteomes" id="UP001589607"/>
    </source>
</evidence>
<dbReference type="InterPro" id="IPR000907">
    <property type="entry name" value="LipOase"/>
</dbReference>
<name>A0ABV5GIT8_9FLAO</name>
<proteinExistence type="predicted"/>
<dbReference type="RefSeq" id="WP_236457302.1">
    <property type="nucleotide sequence ID" value="NZ_CBCSGE010000027.1"/>
</dbReference>
<protein>
    <submittedName>
        <fullName evidence="4">Lipoxygenase family protein</fullName>
    </submittedName>
</protein>
<organism evidence="4 5">
    <name type="scientific">Flavobacterium jumunjinense</name>
    <dbReference type="NCBI Taxonomy" id="998845"/>
    <lineage>
        <taxon>Bacteria</taxon>
        <taxon>Pseudomonadati</taxon>
        <taxon>Bacteroidota</taxon>
        <taxon>Flavobacteriia</taxon>
        <taxon>Flavobacteriales</taxon>
        <taxon>Flavobacteriaceae</taxon>
        <taxon>Flavobacterium</taxon>
    </lineage>
</organism>
<dbReference type="Proteomes" id="UP001589607">
    <property type="component" value="Unassembled WGS sequence"/>
</dbReference>
<evidence type="ECO:0000313" key="4">
    <source>
        <dbReference type="EMBL" id="MFB9095299.1"/>
    </source>
</evidence>
<dbReference type="EMBL" id="JBHMEY010000005">
    <property type="protein sequence ID" value="MFB9095299.1"/>
    <property type="molecule type" value="Genomic_DNA"/>
</dbReference>
<feature type="domain" description="Lipoxygenase" evidence="3">
    <location>
        <begin position="231"/>
        <end position="640"/>
    </location>
</feature>
<evidence type="ECO:0000256" key="1">
    <source>
        <dbReference type="ARBA" id="ARBA00022723"/>
    </source>
</evidence>
<dbReference type="InterPro" id="IPR036226">
    <property type="entry name" value="LipOase_C_sf"/>
</dbReference>
<dbReference type="PROSITE" id="PS51393">
    <property type="entry name" value="LIPOXYGENASE_3"/>
    <property type="match status" value="1"/>
</dbReference>
<dbReference type="Gene3D" id="1.20.245.10">
    <property type="entry name" value="Lipoxygenase-1, Domain 5"/>
    <property type="match status" value="1"/>
</dbReference>
<evidence type="ECO:0000256" key="2">
    <source>
        <dbReference type="ARBA" id="ARBA00023002"/>
    </source>
</evidence>
<dbReference type="InterPro" id="IPR013819">
    <property type="entry name" value="LipOase_C"/>
</dbReference>
<gene>
    <name evidence="4" type="ORF">ACFFVF_02125</name>
</gene>
<keyword evidence="1" id="KW-0479">Metal-binding</keyword>
<reference evidence="4 5" key="1">
    <citation type="submission" date="2024-09" db="EMBL/GenBank/DDBJ databases">
        <authorList>
            <person name="Sun Q."/>
            <person name="Mori K."/>
        </authorList>
    </citation>
    <scope>NUCLEOTIDE SEQUENCE [LARGE SCALE GENOMIC DNA]</scope>
    <source>
        <strain evidence="4 5">CECT 7955</strain>
    </source>
</reference>
<accession>A0ABV5GIT8</accession>
<dbReference type="Pfam" id="PF00305">
    <property type="entry name" value="Lipoxygenase"/>
    <property type="match status" value="1"/>
</dbReference>
<comment type="caution">
    <text evidence="4">The sequence shown here is derived from an EMBL/GenBank/DDBJ whole genome shotgun (WGS) entry which is preliminary data.</text>
</comment>
<dbReference type="PANTHER" id="PTHR11771">
    <property type="entry name" value="LIPOXYGENASE"/>
    <property type="match status" value="1"/>
</dbReference>
<sequence length="640" mass="72945">MKTLLTVLCVSLVGIILWILYRKYIKKERTILHLPLQELGFKNVPAFPIVLTEVAETLVNLLGRSREITQAKWGLSTIFTIKNFTANAYSFAFGKNESNTKEESIKDLLSEVKKSSDVFYKNASFVETKLKKEGTPYKAFGSEQLTTLSLDHPEQFSLSWTTFGNTYRDASTELLPEWSTTLTDAKVATEAFFPIIAKYGVAYNLLILQKVTDKNYTAYKDYFSSFWTVDMDQLYQEENLYIIDLRIYTILEAQQSEGFDRFTPATFTWLKRDSKTKKITPFAIHVSGYNRNNEQFYRYASSSSAAWLYALQAVKTAVTVYGIWLGHVYHWHLVTATMVMTMYNSFSDTNPISKMLAPQSKHIIGFNDVLLLLWKKAAPPTSIKTAHQFLELIDVFAKGRNFFDDDPKITIEKLGLDEADFTITESWDCYPIVGYLFSIWDIVEEYVTQFVRTAYPTDNSVINDKELQEWIEVSGKQDGGNIKGLPVMNSRASLTKVLTSILYRITAHGISRLDNTANPGMTFVGNFPPCLQSTHIPNPSSEFNTQELLEYLPNTGTIGEMITFYFTFVDSAPYEPIIPLSGVEGQLFFEGGMDNPINTDLVVFRNKLIAFIETYTERNKIPNRPANSAQIHQWPMSIET</sequence>
<evidence type="ECO:0000259" key="3">
    <source>
        <dbReference type="PROSITE" id="PS51393"/>
    </source>
</evidence>